<evidence type="ECO:0000256" key="9">
    <source>
        <dbReference type="ARBA" id="ARBA00023289"/>
    </source>
</evidence>
<dbReference type="FunFam" id="3.40.50.300:FF:000273">
    <property type="entry name" value="GTP-binding protein Rheb homolog"/>
    <property type="match status" value="1"/>
</dbReference>
<keyword evidence="5" id="KW-0460">Magnesium</keyword>
<evidence type="ECO:0000256" key="8">
    <source>
        <dbReference type="ARBA" id="ARBA00023288"/>
    </source>
</evidence>
<keyword evidence="1" id="KW-0488">Methylation</keyword>
<dbReference type="GO" id="GO:0005525">
    <property type="term" value="F:GTP binding"/>
    <property type="evidence" value="ECO:0007669"/>
    <property type="project" value="UniProtKB-KW"/>
</dbReference>
<dbReference type="InterPro" id="IPR005225">
    <property type="entry name" value="Small_GTP-bd"/>
</dbReference>
<keyword evidence="8" id="KW-0449">Lipoprotein</keyword>
<dbReference type="GO" id="GO:0007165">
    <property type="term" value="P:signal transduction"/>
    <property type="evidence" value="ECO:0007669"/>
    <property type="project" value="InterPro"/>
</dbReference>
<accession>A0AAD5U0S1</accession>
<proteinExistence type="inferred from homology"/>
<sequence>MSSAPKVRKICILGSRAVGKSSLTVQFVESTFADSYYPTIENTYTKIIKYKGQEYAAEIVDTAGQDEYSIFNSKHAIGIHGYILAYSISSKQSFEMIKVVREKILNYAGMDWVPIVIVGNKSDLHNSRQVTVKELESLATEWKCSYIETSAKLNQNIIKVFELMINEIEKANGGLDGGGSGANKGKECLIL</sequence>
<comment type="subcellular location">
    <subcellularLocation>
        <location evidence="11">Endomembrane system</location>
        <topology evidence="11">Lipid-anchor</topology>
        <orientation evidence="11">Cytoplasmic side</orientation>
    </subcellularLocation>
</comment>
<evidence type="ECO:0000256" key="10">
    <source>
        <dbReference type="ARBA" id="ARBA00037969"/>
    </source>
</evidence>
<dbReference type="PANTHER" id="PTHR24070">
    <property type="entry name" value="RAS, DI-RAS, AND RHEB FAMILY MEMBERS OF SMALL GTPASE SUPERFAMILY"/>
    <property type="match status" value="1"/>
</dbReference>
<dbReference type="Gene3D" id="3.40.50.300">
    <property type="entry name" value="P-loop containing nucleotide triphosphate hydrolases"/>
    <property type="match status" value="1"/>
</dbReference>
<evidence type="ECO:0000256" key="2">
    <source>
        <dbReference type="ARBA" id="ARBA00022723"/>
    </source>
</evidence>
<dbReference type="GO" id="GO:0012505">
    <property type="term" value="C:endomembrane system"/>
    <property type="evidence" value="ECO:0007669"/>
    <property type="project" value="UniProtKB-SubCell"/>
</dbReference>
<name>A0AAD5U0S1_9FUNG</name>
<keyword evidence="9" id="KW-0636">Prenylation</keyword>
<gene>
    <name evidence="13" type="primary">RHB1</name>
    <name evidence="13" type="ORF">HK099_006082</name>
</gene>
<dbReference type="NCBIfam" id="TIGR00231">
    <property type="entry name" value="small_GTP"/>
    <property type="match status" value="1"/>
</dbReference>
<dbReference type="EMBL" id="JADGJW010000501">
    <property type="protein sequence ID" value="KAJ3216054.1"/>
    <property type="molecule type" value="Genomic_DNA"/>
</dbReference>
<dbReference type="PROSITE" id="PS51421">
    <property type="entry name" value="RAS"/>
    <property type="match status" value="1"/>
</dbReference>
<evidence type="ECO:0000313" key="14">
    <source>
        <dbReference type="Proteomes" id="UP001211065"/>
    </source>
</evidence>
<dbReference type="InterPro" id="IPR001806">
    <property type="entry name" value="Small_GTPase"/>
</dbReference>
<keyword evidence="3" id="KW-0547">Nucleotide-binding</keyword>
<evidence type="ECO:0000256" key="3">
    <source>
        <dbReference type="ARBA" id="ARBA00022741"/>
    </source>
</evidence>
<evidence type="ECO:0000256" key="12">
    <source>
        <dbReference type="ARBA" id="ARBA00049117"/>
    </source>
</evidence>
<dbReference type="GO" id="GO:0046872">
    <property type="term" value="F:metal ion binding"/>
    <property type="evidence" value="ECO:0007669"/>
    <property type="project" value="UniProtKB-KW"/>
</dbReference>
<comment type="caution">
    <text evidence="13">The sequence shown here is derived from an EMBL/GenBank/DDBJ whole genome shotgun (WGS) entry which is preliminary data.</text>
</comment>
<protein>
    <submittedName>
        <fullName evidence="13">GTP-binding protein</fullName>
    </submittedName>
</protein>
<evidence type="ECO:0000256" key="11">
    <source>
        <dbReference type="ARBA" id="ARBA00046278"/>
    </source>
</evidence>
<dbReference type="CDD" id="cd04137">
    <property type="entry name" value="RheB"/>
    <property type="match status" value="1"/>
</dbReference>
<dbReference type="GO" id="GO:0003924">
    <property type="term" value="F:GTPase activity"/>
    <property type="evidence" value="ECO:0007669"/>
    <property type="project" value="InterPro"/>
</dbReference>
<dbReference type="SUPFAM" id="SSF52540">
    <property type="entry name" value="P-loop containing nucleoside triphosphate hydrolases"/>
    <property type="match status" value="1"/>
</dbReference>
<keyword evidence="4" id="KW-0378">Hydrolase</keyword>
<dbReference type="PROSITE" id="PS51420">
    <property type="entry name" value="RHO"/>
    <property type="match status" value="1"/>
</dbReference>
<reference evidence="13" key="1">
    <citation type="submission" date="2020-05" db="EMBL/GenBank/DDBJ databases">
        <title>Phylogenomic resolution of chytrid fungi.</title>
        <authorList>
            <person name="Stajich J.E."/>
            <person name="Amses K."/>
            <person name="Simmons R."/>
            <person name="Seto K."/>
            <person name="Myers J."/>
            <person name="Bonds A."/>
            <person name="Quandt C.A."/>
            <person name="Barry K."/>
            <person name="Liu P."/>
            <person name="Grigoriev I."/>
            <person name="Longcore J.E."/>
            <person name="James T.Y."/>
        </authorList>
    </citation>
    <scope>NUCLEOTIDE SEQUENCE</scope>
    <source>
        <strain evidence="13">JEL0476</strain>
    </source>
</reference>
<keyword evidence="6" id="KW-0342">GTP-binding</keyword>
<keyword evidence="14" id="KW-1185">Reference proteome</keyword>
<evidence type="ECO:0000256" key="7">
    <source>
        <dbReference type="ARBA" id="ARBA00023136"/>
    </source>
</evidence>
<dbReference type="Pfam" id="PF00071">
    <property type="entry name" value="Ras"/>
    <property type="match status" value="1"/>
</dbReference>
<evidence type="ECO:0000256" key="1">
    <source>
        <dbReference type="ARBA" id="ARBA00022481"/>
    </source>
</evidence>
<evidence type="ECO:0000256" key="6">
    <source>
        <dbReference type="ARBA" id="ARBA00023134"/>
    </source>
</evidence>
<comment type="catalytic activity">
    <reaction evidence="12">
        <text>GTP + H2O = GDP + phosphate + H(+)</text>
        <dbReference type="Rhea" id="RHEA:19669"/>
        <dbReference type="ChEBI" id="CHEBI:15377"/>
        <dbReference type="ChEBI" id="CHEBI:15378"/>
        <dbReference type="ChEBI" id="CHEBI:37565"/>
        <dbReference type="ChEBI" id="CHEBI:43474"/>
        <dbReference type="ChEBI" id="CHEBI:58189"/>
    </reaction>
    <physiologicalReaction direction="left-to-right" evidence="12">
        <dbReference type="Rhea" id="RHEA:19670"/>
    </physiologicalReaction>
</comment>
<comment type="similarity">
    <text evidence="10">Belongs to the small GTPase superfamily. Rheb family.</text>
</comment>
<dbReference type="InterPro" id="IPR020849">
    <property type="entry name" value="Small_GTPase_Ras-type"/>
</dbReference>
<evidence type="ECO:0000256" key="4">
    <source>
        <dbReference type="ARBA" id="ARBA00022801"/>
    </source>
</evidence>
<dbReference type="SMART" id="SM00174">
    <property type="entry name" value="RHO"/>
    <property type="match status" value="1"/>
</dbReference>
<dbReference type="AlphaFoldDB" id="A0AAD5U0S1"/>
<keyword evidence="2" id="KW-0479">Metal-binding</keyword>
<dbReference type="SMART" id="SM00175">
    <property type="entry name" value="RAB"/>
    <property type="match status" value="1"/>
</dbReference>
<dbReference type="PRINTS" id="PR00449">
    <property type="entry name" value="RASTRNSFRMNG"/>
</dbReference>
<evidence type="ECO:0000313" key="13">
    <source>
        <dbReference type="EMBL" id="KAJ3216054.1"/>
    </source>
</evidence>
<dbReference type="Proteomes" id="UP001211065">
    <property type="component" value="Unassembled WGS sequence"/>
</dbReference>
<keyword evidence="7" id="KW-0472">Membrane</keyword>
<dbReference type="GO" id="GO:0016020">
    <property type="term" value="C:membrane"/>
    <property type="evidence" value="ECO:0007669"/>
    <property type="project" value="InterPro"/>
</dbReference>
<dbReference type="PROSITE" id="PS51419">
    <property type="entry name" value="RAB"/>
    <property type="match status" value="1"/>
</dbReference>
<dbReference type="SMART" id="SM00173">
    <property type="entry name" value="RAS"/>
    <property type="match status" value="1"/>
</dbReference>
<dbReference type="InterPro" id="IPR027417">
    <property type="entry name" value="P-loop_NTPase"/>
</dbReference>
<organism evidence="13 14">
    <name type="scientific">Clydaea vesicula</name>
    <dbReference type="NCBI Taxonomy" id="447962"/>
    <lineage>
        <taxon>Eukaryota</taxon>
        <taxon>Fungi</taxon>
        <taxon>Fungi incertae sedis</taxon>
        <taxon>Chytridiomycota</taxon>
        <taxon>Chytridiomycota incertae sedis</taxon>
        <taxon>Chytridiomycetes</taxon>
        <taxon>Lobulomycetales</taxon>
        <taxon>Lobulomycetaceae</taxon>
        <taxon>Clydaea</taxon>
    </lineage>
</organism>
<evidence type="ECO:0000256" key="5">
    <source>
        <dbReference type="ARBA" id="ARBA00022842"/>
    </source>
</evidence>